<name>A0ABN9Y222_9DINO</name>
<proteinExistence type="predicted"/>
<evidence type="ECO:0000256" key="1">
    <source>
        <dbReference type="SAM" id="MobiDB-lite"/>
    </source>
</evidence>
<feature type="region of interest" description="Disordered" evidence="1">
    <location>
        <begin position="1"/>
        <end position="81"/>
    </location>
</feature>
<feature type="compositionally biased region" description="Basic residues" evidence="1">
    <location>
        <begin position="50"/>
        <end position="66"/>
    </location>
</feature>
<keyword evidence="3" id="KW-1185">Reference proteome</keyword>
<protein>
    <submittedName>
        <fullName evidence="2">Uncharacterized protein</fullName>
    </submittedName>
</protein>
<accession>A0ABN9Y222</accession>
<sequence length="259" mass="27310">MPGRSVPAPPCPPPPRRGGATAAPPARGGGRWAPRPPPCPTTRRTPSRGPRGRARGRTRSPRRRRPTPPWGRPEGPFGRILTDVGVDGASYMDGHLAYNGALDTPKRLRRLDYFERRNAGVQAPRRGGTAAPGPERQGPRGEAGAPGATRSRTIPAIGQRSTPAPAAARGQAATGARAHHRRSRARRRAPATARRRPARSCRRSGRSGGRARRLAVGGVGRRGAPAAASCAARRGPRARARGAGVGRFSAGQARDFQEG</sequence>
<feature type="compositionally biased region" description="Basic residues" evidence="1">
    <location>
        <begin position="177"/>
        <end position="213"/>
    </location>
</feature>
<feature type="compositionally biased region" description="Low complexity" evidence="1">
    <location>
        <begin position="17"/>
        <end position="26"/>
    </location>
</feature>
<gene>
    <name evidence="2" type="ORF">PCOR1329_LOCUS81704</name>
</gene>
<organism evidence="2 3">
    <name type="scientific">Prorocentrum cordatum</name>
    <dbReference type="NCBI Taxonomy" id="2364126"/>
    <lineage>
        <taxon>Eukaryota</taxon>
        <taxon>Sar</taxon>
        <taxon>Alveolata</taxon>
        <taxon>Dinophyceae</taxon>
        <taxon>Prorocentrales</taxon>
        <taxon>Prorocentraceae</taxon>
        <taxon>Prorocentrum</taxon>
    </lineage>
</organism>
<evidence type="ECO:0000313" key="3">
    <source>
        <dbReference type="Proteomes" id="UP001189429"/>
    </source>
</evidence>
<reference evidence="2" key="1">
    <citation type="submission" date="2023-10" db="EMBL/GenBank/DDBJ databases">
        <authorList>
            <person name="Chen Y."/>
            <person name="Shah S."/>
            <person name="Dougan E. K."/>
            <person name="Thang M."/>
            <person name="Chan C."/>
        </authorList>
    </citation>
    <scope>NUCLEOTIDE SEQUENCE [LARGE SCALE GENOMIC DNA]</scope>
</reference>
<dbReference type="Proteomes" id="UP001189429">
    <property type="component" value="Unassembled WGS sequence"/>
</dbReference>
<feature type="compositionally biased region" description="Low complexity" evidence="1">
    <location>
        <begin position="163"/>
        <end position="176"/>
    </location>
</feature>
<dbReference type="EMBL" id="CAUYUJ010021677">
    <property type="protein sequence ID" value="CAK0906336.1"/>
    <property type="molecule type" value="Genomic_DNA"/>
</dbReference>
<feature type="non-terminal residue" evidence="2">
    <location>
        <position position="259"/>
    </location>
</feature>
<feature type="compositionally biased region" description="Low complexity" evidence="1">
    <location>
        <begin position="222"/>
        <end position="233"/>
    </location>
</feature>
<evidence type="ECO:0000313" key="2">
    <source>
        <dbReference type="EMBL" id="CAK0906336.1"/>
    </source>
</evidence>
<comment type="caution">
    <text evidence="2">The sequence shown here is derived from an EMBL/GenBank/DDBJ whole genome shotgun (WGS) entry which is preliminary data.</text>
</comment>
<feature type="region of interest" description="Disordered" evidence="1">
    <location>
        <begin position="115"/>
        <end position="259"/>
    </location>
</feature>
<feature type="compositionally biased region" description="Pro residues" evidence="1">
    <location>
        <begin position="7"/>
        <end position="16"/>
    </location>
</feature>